<sequence length="43" mass="5184">MWIKMKIFIGPCEIAGYCYNLKKGFKSFGIDVKSWFRTTYIWI</sequence>
<name>A0A098E8T5_9ZZZZ</name>
<protein>
    <submittedName>
        <fullName evidence="1">Uncharacterized protein</fullName>
    </submittedName>
</protein>
<reference evidence="1" key="1">
    <citation type="submission" date="2014-09" db="EMBL/GenBank/DDBJ databases">
        <authorList>
            <person name="Probst J Alexander"/>
        </authorList>
    </citation>
    <scope>NUCLEOTIDE SEQUENCE</scope>
</reference>
<accession>A0A098E8T5</accession>
<dbReference type="EMBL" id="CCXY01000146">
    <property type="protein sequence ID" value="CEG12442.1"/>
    <property type="molecule type" value="Genomic_DNA"/>
</dbReference>
<dbReference type="AlphaFoldDB" id="A0A098E8T5"/>
<organism evidence="1">
    <name type="scientific">groundwater metagenome</name>
    <dbReference type="NCBI Taxonomy" id="717931"/>
    <lineage>
        <taxon>unclassified sequences</taxon>
        <taxon>metagenomes</taxon>
        <taxon>ecological metagenomes</taxon>
    </lineage>
</organism>
<gene>
    <name evidence="1" type="ORF">MSIBF_A230003</name>
</gene>
<proteinExistence type="predicted"/>
<evidence type="ECO:0000313" key="1">
    <source>
        <dbReference type="EMBL" id="CEG12442.1"/>
    </source>
</evidence>